<sequence length="270" mass="29353">SVDVVEIGDMKALPSNGVLPNQKRVRPLVAGISIGNWAITAGTLGWFFEKDGVLALGSNAHVLAEDPFRNPELAPREDRIVQPGKYDGGTLDDFVGSYLWHEPLWGGPSDCPISNLYTWIGNALARILGRRSRFSVTAEGENYIDFAVAKMHEDYKVEMLGANVRNFIGLGFAGSDMASYICKASRILETGWRPINTSTVLNPQIGATVHKVGRTSGYTHATILDDSVHGTVSYGGGKTVEFDDIMLTTKLLDPGDSGSSCWLTYEARKQ</sequence>
<comment type="caution">
    <text evidence="1">The sequence shown here is derived from an EMBL/GenBank/DDBJ whole genome shotgun (WGS) entry which is preliminary data.</text>
</comment>
<evidence type="ECO:0000313" key="1">
    <source>
        <dbReference type="EMBL" id="GAG95253.1"/>
    </source>
</evidence>
<name>X1CG59_9ZZZZ</name>
<reference evidence="1" key="1">
    <citation type="journal article" date="2014" name="Front. Microbiol.">
        <title>High frequency of phylogenetically diverse reductive dehalogenase-homologous genes in deep subseafloor sedimentary metagenomes.</title>
        <authorList>
            <person name="Kawai M."/>
            <person name="Futagami T."/>
            <person name="Toyoda A."/>
            <person name="Takaki Y."/>
            <person name="Nishi S."/>
            <person name="Hori S."/>
            <person name="Arai W."/>
            <person name="Tsubouchi T."/>
            <person name="Morono Y."/>
            <person name="Uchiyama I."/>
            <person name="Ito T."/>
            <person name="Fujiyama A."/>
            <person name="Inagaki F."/>
            <person name="Takami H."/>
        </authorList>
    </citation>
    <scope>NUCLEOTIDE SEQUENCE</scope>
    <source>
        <strain evidence="1">Expedition CK06-06</strain>
    </source>
</reference>
<protein>
    <submittedName>
        <fullName evidence="1">Uncharacterized protein</fullName>
    </submittedName>
</protein>
<gene>
    <name evidence="1" type="ORF">S01H4_48921</name>
</gene>
<dbReference type="EMBL" id="BART01027617">
    <property type="protein sequence ID" value="GAG95253.1"/>
    <property type="molecule type" value="Genomic_DNA"/>
</dbReference>
<feature type="non-terminal residue" evidence="1">
    <location>
        <position position="1"/>
    </location>
</feature>
<dbReference type="Gene3D" id="2.40.10.10">
    <property type="entry name" value="Trypsin-like serine proteases"/>
    <property type="match status" value="1"/>
</dbReference>
<dbReference type="InterPro" id="IPR043504">
    <property type="entry name" value="Peptidase_S1_PA_chymotrypsin"/>
</dbReference>
<organism evidence="1">
    <name type="scientific">marine sediment metagenome</name>
    <dbReference type="NCBI Taxonomy" id="412755"/>
    <lineage>
        <taxon>unclassified sequences</taxon>
        <taxon>metagenomes</taxon>
        <taxon>ecological metagenomes</taxon>
    </lineage>
</organism>
<dbReference type="AlphaFoldDB" id="X1CG59"/>
<proteinExistence type="predicted"/>
<accession>X1CG59</accession>